<organism evidence="5 6">
    <name type="scientific">Pectinatus haikarae</name>
    <dbReference type="NCBI Taxonomy" id="349096"/>
    <lineage>
        <taxon>Bacteria</taxon>
        <taxon>Bacillati</taxon>
        <taxon>Bacillota</taxon>
        <taxon>Negativicutes</taxon>
        <taxon>Selenomonadales</taxon>
        <taxon>Selenomonadaceae</taxon>
        <taxon>Pectinatus</taxon>
    </lineage>
</organism>
<gene>
    <name evidence="4" type="primary">csrA</name>
    <name evidence="5" type="ORF">J2S01_000528</name>
</gene>
<dbReference type="InterPro" id="IPR036107">
    <property type="entry name" value="CsrA_sf"/>
</dbReference>
<dbReference type="RefSeq" id="WP_307222763.1">
    <property type="nucleotide sequence ID" value="NZ_CP116940.1"/>
</dbReference>
<dbReference type="EMBL" id="JAUSUE010000002">
    <property type="protein sequence ID" value="MDQ0202835.1"/>
    <property type="molecule type" value="Genomic_DNA"/>
</dbReference>
<comment type="subcellular location">
    <subcellularLocation>
        <location evidence="4">Cytoplasm</location>
    </subcellularLocation>
</comment>
<comment type="caution">
    <text evidence="5">The sequence shown here is derived from an EMBL/GenBank/DDBJ whole genome shotgun (WGS) entry which is preliminary data.</text>
</comment>
<evidence type="ECO:0000256" key="1">
    <source>
        <dbReference type="ARBA" id="ARBA00022490"/>
    </source>
</evidence>
<evidence type="ECO:0000256" key="3">
    <source>
        <dbReference type="ARBA" id="ARBA00022884"/>
    </source>
</evidence>
<sequence>MLVLTRRPGQYITIGDDIVVHISDVQGGNVRLAIDAPRSVKIYRGEIYEAIVEENKKSASQPVDLDLTELLPQKNKNE</sequence>
<dbReference type="PANTHER" id="PTHR34984:SF1">
    <property type="entry name" value="CARBON STORAGE REGULATOR"/>
    <property type="match status" value="1"/>
</dbReference>
<proteinExistence type="inferred from homology"/>
<dbReference type="NCBIfam" id="NF002469">
    <property type="entry name" value="PRK01712.1"/>
    <property type="match status" value="1"/>
</dbReference>
<keyword evidence="3 4" id="KW-0694">RNA-binding</keyword>
<name>A0ABT9Y4S2_9FIRM</name>
<evidence type="ECO:0000256" key="4">
    <source>
        <dbReference type="HAMAP-Rule" id="MF_00167"/>
    </source>
</evidence>
<dbReference type="Pfam" id="PF02599">
    <property type="entry name" value="CsrA"/>
    <property type="match status" value="1"/>
</dbReference>
<reference evidence="5 6" key="1">
    <citation type="submission" date="2023-07" db="EMBL/GenBank/DDBJ databases">
        <title>Genomic Encyclopedia of Type Strains, Phase IV (KMG-IV): sequencing the most valuable type-strain genomes for metagenomic binning, comparative biology and taxonomic classification.</title>
        <authorList>
            <person name="Goeker M."/>
        </authorList>
    </citation>
    <scope>NUCLEOTIDE SEQUENCE [LARGE SCALE GENOMIC DNA]</scope>
    <source>
        <strain evidence="5 6">DSM 16980</strain>
    </source>
</reference>
<comment type="function">
    <text evidence="4">A translational regulator that binds mRNA to regulate translation initiation and/or mRNA stability. Usually binds in the 5'-UTR at or near the Shine-Dalgarno sequence preventing ribosome-binding, thus repressing translation. Its main target seems to be the major flagellin gene, while its function is anatagonized by FliW.</text>
</comment>
<keyword evidence="4" id="KW-0678">Repressor</keyword>
<dbReference type="SUPFAM" id="SSF117130">
    <property type="entry name" value="CsrA-like"/>
    <property type="match status" value="1"/>
</dbReference>
<keyword evidence="4" id="KW-1005">Bacterial flagellum biogenesis</keyword>
<evidence type="ECO:0000313" key="5">
    <source>
        <dbReference type="EMBL" id="MDQ0202835.1"/>
    </source>
</evidence>
<dbReference type="InterPro" id="IPR003751">
    <property type="entry name" value="CsrA"/>
</dbReference>
<comment type="similarity">
    <text evidence="4">Belongs to the CsrA/RsmA family.</text>
</comment>
<keyword evidence="1 4" id="KW-0963">Cytoplasm</keyword>
<dbReference type="PANTHER" id="PTHR34984">
    <property type="entry name" value="CARBON STORAGE REGULATOR"/>
    <property type="match status" value="1"/>
</dbReference>
<accession>A0ABT9Y4S2</accession>
<evidence type="ECO:0000256" key="2">
    <source>
        <dbReference type="ARBA" id="ARBA00022845"/>
    </source>
</evidence>
<protein>
    <recommendedName>
        <fullName evidence="4">Translational regulator CsrA</fullName>
    </recommendedName>
</protein>
<dbReference type="Gene3D" id="2.60.40.4380">
    <property type="entry name" value="Translational regulator CsrA"/>
    <property type="match status" value="1"/>
</dbReference>
<keyword evidence="6" id="KW-1185">Reference proteome</keyword>
<keyword evidence="2 4" id="KW-0810">Translation regulation</keyword>
<dbReference type="HAMAP" id="MF_00167">
    <property type="entry name" value="CsrA"/>
    <property type="match status" value="1"/>
</dbReference>
<comment type="subunit">
    <text evidence="4">Homodimer; the beta-strands of each monomer intercalate to form a hydrophobic core, while the alpha-helices form wings that extend away from the core.</text>
</comment>
<dbReference type="NCBIfam" id="TIGR00202">
    <property type="entry name" value="csrA"/>
    <property type="match status" value="1"/>
</dbReference>
<dbReference type="Proteomes" id="UP001239167">
    <property type="component" value="Unassembled WGS sequence"/>
</dbReference>
<evidence type="ECO:0000313" key="6">
    <source>
        <dbReference type="Proteomes" id="UP001239167"/>
    </source>
</evidence>